<comment type="caution">
    <text evidence="1">The sequence shown here is derived from an EMBL/GenBank/DDBJ whole genome shotgun (WGS) entry which is preliminary data.</text>
</comment>
<proteinExistence type="predicted"/>
<gene>
    <name evidence="1" type="ORF">WJX75_004297</name>
</gene>
<evidence type="ECO:0008006" key="3">
    <source>
        <dbReference type="Google" id="ProtNLM"/>
    </source>
</evidence>
<reference evidence="1 2" key="1">
    <citation type="journal article" date="2024" name="Nat. Commun.">
        <title>Phylogenomics reveals the evolutionary origins of lichenization in chlorophyte algae.</title>
        <authorList>
            <person name="Puginier C."/>
            <person name="Libourel C."/>
            <person name="Otte J."/>
            <person name="Skaloud P."/>
            <person name="Haon M."/>
            <person name="Grisel S."/>
            <person name="Petersen M."/>
            <person name="Berrin J.G."/>
            <person name="Delaux P.M."/>
            <person name="Dal Grande F."/>
            <person name="Keller J."/>
        </authorList>
    </citation>
    <scope>NUCLEOTIDE SEQUENCE [LARGE SCALE GENOMIC DNA]</scope>
    <source>
        <strain evidence="1 2">SAG 216-7</strain>
    </source>
</reference>
<evidence type="ECO:0000313" key="2">
    <source>
        <dbReference type="Proteomes" id="UP001491310"/>
    </source>
</evidence>
<sequence length="407" mass="45160">MSTSDWRDLPSDIWDLIVINLISLDELCSVACAAEALAALGKVCKHTRRLAAERWESLAAGCPSVPPCPLTSLPFVFGLDSSATGERGVFSVSRHGRPLEWRAVAAELHRGRDSQVNFGPTALQTCLVSLGVKRAATWGDAEACAAELRVRLPMPGQMGSCRAPFRLLLEVRRLRCETMAGPEAKRRFHLSDMDLKRLTLVKDPSPFSRSCRRAQYWLLDAQRAARAKYGSEAAMLRQAKRTREIALRFHKTGFAGQQERQRQLQAELESRGLKVSDGFLAAQRHIQGLAGGSGGMAGPPHTLEEAVAAIERRRFIAAHCSPERALALAGCQWAAQETEQKAVKDWKFLAWDEQLKKEGLLEWLRAQESLPKALACSELPASMHREVKDWFAAQESSLLPRKLPHEL</sequence>
<dbReference type="EMBL" id="JALJOT010000008">
    <property type="protein sequence ID" value="KAK9908211.1"/>
    <property type="molecule type" value="Genomic_DNA"/>
</dbReference>
<accession>A0ABR2YNN6</accession>
<organism evidence="1 2">
    <name type="scientific">Coccomyxa subellipsoidea</name>
    <dbReference type="NCBI Taxonomy" id="248742"/>
    <lineage>
        <taxon>Eukaryota</taxon>
        <taxon>Viridiplantae</taxon>
        <taxon>Chlorophyta</taxon>
        <taxon>core chlorophytes</taxon>
        <taxon>Trebouxiophyceae</taxon>
        <taxon>Trebouxiophyceae incertae sedis</taxon>
        <taxon>Coccomyxaceae</taxon>
        <taxon>Coccomyxa</taxon>
    </lineage>
</organism>
<keyword evidence="2" id="KW-1185">Reference proteome</keyword>
<protein>
    <recommendedName>
        <fullName evidence="3">F-box domain-containing protein</fullName>
    </recommendedName>
</protein>
<dbReference type="Proteomes" id="UP001491310">
    <property type="component" value="Unassembled WGS sequence"/>
</dbReference>
<name>A0ABR2YNN6_9CHLO</name>
<evidence type="ECO:0000313" key="1">
    <source>
        <dbReference type="EMBL" id="KAK9908211.1"/>
    </source>
</evidence>